<organism evidence="3 4">
    <name type="scientific">Ricinus communis</name>
    <name type="common">Castor bean</name>
    <dbReference type="NCBI Taxonomy" id="3988"/>
    <lineage>
        <taxon>Eukaryota</taxon>
        <taxon>Viridiplantae</taxon>
        <taxon>Streptophyta</taxon>
        <taxon>Embryophyta</taxon>
        <taxon>Tracheophyta</taxon>
        <taxon>Spermatophyta</taxon>
        <taxon>Magnoliopsida</taxon>
        <taxon>eudicotyledons</taxon>
        <taxon>Gunneridae</taxon>
        <taxon>Pentapetalae</taxon>
        <taxon>rosids</taxon>
        <taxon>fabids</taxon>
        <taxon>Malpighiales</taxon>
        <taxon>Euphorbiaceae</taxon>
        <taxon>Acalyphoideae</taxon>
        <taxon>Acalypheae</taxon>
        <taxon>Ricinus</taxon>
    </lineage>
</organism>
<protein>
    <submittedName>
        <fullName evidence="3">Uncharacterized protein</fullName>
    </submittedName>
</protein>
<dbReference type="Proteomes" id="UP000008311">
    <property type="component" value="Unassembled WGS sequence"/>
</dbReference>
<keyword evidence="2" id="KW-0812">Transmembrane</keyword>
<dbReference type="EMBL" id="EQ998630">
    <property type="protein sequence ID" value="EEF21924.1"/>
    <property type="molecule type" value="Genomic_DNA"/>
</dbReference>
<proteinExistence type="predicted"/>
<feature type="region of interest" description="Disordered" evidence="1">
    <location>
        <begin position="66"/>
        <end position="93"/>
    </location>
</feature>
<evidence type="ECO:0000256" key="1">
    <source>
        <dbReference type="SAM" id="MobiDB-lite"/>
    </source>
</evidence>
<dbReference type="KEGG" id="rcu:8288758"/>
<dbReference type="eggNOG" id="ENOG502S7IT">
    <property type="taxonomic scope" value="Eukaryota"/>
</dbReference>
<dbReference type="AlphaFoldDB" id="B9TQE0"/>
<accession>B9TQE0</accession>
<keyword evidence="4" id="KW-1185">Reference proteome</keyword>
<gene>
    <name evidence="3" type="ORF">RCOM_1970450</name>
</gene>
<dbReference type="STRING" id="3988.B9TQE0"/>
<sequence length="194" mass="21442">MNVLDSRLEALAFDYVSFGIFTVVNNLWTWVALLTAAVSFWRIKTAGLKSEQPRVLSSAICIDTHNNNDEARPETSQPESPPSPTLSFSDTASSSSLSSRLSIFENDGVTKGKFVMYYAGDRESDGNCDGDGCTVVGVWGCGGSEEWPERIVLRTRMSEMGWYRNQDLTVFNGNVVRLWDEVRNGNCSSGCAVW</sequence>
<dbReference type="OrthoDB" id="1921606at2759"/>
<evidence type="ECO:0000256" key="2">
    <source>
        <dbReference type="SAM" id="Phobius"/>
    </source>
</evidence>
<keyword evidence="2" id="KW-0472">Membrane</keyword>
<evidence type="ECO:0000313" key="4">
    <source>
        <dbReference type="Proteomes" id="UP000008311"/>
    </source>
</evidence>
<dbReference type="PANTHER" id="PTHR36369:SF1">
    <property type="entry name" value="TRANSMEMBRANE PROTEIN"/>
    <property type="match status" value="1"/>
</dbReference>
<dbReference type="InParanoid" id="B9TQE0"/>
<evidence type="ECO:0000313" key="3">
    <source>
        <dbReference type="EMBL" id="EEF21924.1"/>
    </source>
</evidence>
<name>B9TQE0_RICCO</name>
<keyword evidence="2" id="KW-1133">Transmembrane helix</keyword>
<reference evidence="4" key="1">
    <citation type="journal article" date="2010" name="Nat. Biotechnol.">
        <title>Draft genome sequence of the oilseed species Ricinus communis.</title>
        <authorList>
            <person name="Chan A.P."/>
            <person name="Crabtree J."/>
            <person name="Zhao Q."/>
            <person name="Lorenzi H."/>
            <person name="Orvis J."/>
            <person name="Puiu D."/>
            <person name="Melake-Berhan A."/>
            <person name="Jones K.M."/>
            <person name="Redman J."/>
            <person name="Chen G."/>
            <person name="Cahoon E.B."/>
            <person name="Gedil M."/>
            <person name="Stanke M."/>
            <person name="Haas B.J."/>
            <person name="Wortman J.R."/>
            <person name="Fraser-Liggett C.M."/>
            <person name="Ravel J."/>
            <person name="Rabinowicz P.D."/>
        </authorList>
    </citation>
    <scope>NUCLEOTIDE SEQUENCE [LARGE SCALE GENOMIC DNA]</scope>
    <source>
        <strain evidence="4">cv. Hale</strain>
    </source>
</reference>
<dbReference type="FunCoup" id="B9TQE0">
    <property type="interactions" value="167"/>
</dbReference>
<feature type="transmembrane region" description="Helical" evidence="2">
    <location>
        <begin position="15"/>
        <end position="41"/>
    </location>
</feature>
<dbReference type="PANTHER" id="PTHR36369">
    <property type="entry name" value="TRANSMEMBRANE PROTEIN"/>
    <property type="match status" value="1"/>
</dbReference>